<evidence type="ECO:0000313" key="1">
    <source>
        <dbReference type="EMBL" id="KAI4378870.1"/>
    </source>
</evidence>
<reference evidence="2" key="1">
    <citation type="journal article" date="2023" name="Front. Plant Sci.">
        <title>Chromosomal-level genome assembly of Melastoma candidum provides insights into trichome evolution.</title>
        <authorList>
            <person name="Zhong Y."/>
            <person name="Wu W."/>
            <person name="Sun C."/>
            <person name="Zou P."/>
            <person name="Liu Y."/>
            <person name="Dai S."/>
            <person name="Zhou R."/>
        </authorList>
    </citation>
    <scope>NUCLEOTIDE SEQUENCE [LARGE SCALE GENOMIC DNA]</scope>
</reference>
<comment type="caution">
    <text evidence="1">The sequence shown here is derived from an EMBL/GenBank/DDBJ whole genome shotgun (WGS) entry which is preliminary data.</text>
</comment>
<name>A0ACB9RIP0_9MYRT</name>
<sequence>MDGGEAAAIGCPSAGKPTILITNDDGIDAPGLRALVAVLDATGRYTVLVCAPDSEKSAVSHSITWRHPIAVKRVEIDGATAFAVSGTPADCTSLGISEAIFPFVPDLVLSGINKGCNCGYHTVYSGTVAGAREAFFNGIPSVSISYDWVQGKSNIEDYTIGAKACLPIITAVVTEIRRQTYPAGCFLNIDLPTDISNHKGYKLTQQGKSMFLMGWRAVSSEKRPGRMLSTMTMEADTGESTERETSPISQDQVLYRRQVKRHLTSKDDIDHRCLEEGYISIAPLGGLSPADPGFQSFLKDWLPTVSDRFLLSAL</sequence>
<dbReference type="EMBL" id="CM042883">
    <property type="protein sequence ID" value="KAI4378870.1"/>
    <property type="molecule type" value="Genomic_DNA"/>
</dbReference>
<dbReference type="Proteomes" id="UP001057402">
    <property type="component" value="Chromosome 4"/>
</dbReference>
<organism evidence="1 2">
    <name type="scientific">Melastoma candidum</name>
    <dbReference type="NCBI Taxonomy" id="119954"/>
    <lineage>
        <taxon>Eukaryota</taxon>
        <taxon>Viridiplantae</taxon>
        <taxon>Streptophyta</taxon>
        <taxon>Embryophyta</taxon>
        <taxon>Tracheophyta</taxon>
        <taxon>Spermatophyta</taxon>
        <taxon>Magnoliopsida</taxon>
        <taxon>eudicotyledons</taxon>
        <taxon>Gunneridae</taxon>
        <taxon>Pentapetalae</taxon>
        <taxon>rosids</taxon>
        <taxon>malvids</taxon>
        <taxon>Myrtales</taxon>
        <taxon>Melastomataceae</taxon>
        <taxon>Melastomatoideae</taxon>
        <taxon>Melastomateae</taxon>
        <taxon>Melastoma</taxon>
    </lineage>
</organism>
<gene>
    <name evidence="1" type="ORF">MLD38_016293</name>
</gene>
<keyword evidence="2" id="KW-1185">Reference proteome</keyword>
<accession>A0ACB9RIP0</accession>
<evidence type="ECO:0000313" key="2">
    <source>
        <dbReference type="Proteomes" id="UP001057402"/>
    </source>
</evidence>
<proteinExistence type="predicted"/>
<protein>
    <submittedName>
        <fullName evidence="1">Uncharacterized protein</fullName>
    </submittedName>
</protein>